<dbReference type="InterPro" id="IPR026523">
    <property type="entry name" value="PNMA"/>
</dbReference>
<accession>A0A485MCC4</accession>
<name>A0A485MCC4_LYNPA</name>
<dbReference type="EMBL" id="CAAGRJ010000669">
    <property type="protein sequence ID" value="VFV18157.1"/>
    <property type="molecule type" value="Genomic_DNA"/>
</dbReference>
<dbReference type="InterPro" id="IPR048271">
    <property type="entry name" value="PNMA_N"/>
</dbReference>
<dbReference type="GO" id="GO:0042981">
    <property type="term" value="P:regulation of apoptotic process"/>
    <property type="evidence" value="ECO:0007669"/>
    <property type="project" value="TreeGrafter"/>
</dbReference>
<protein>
    <submittedName>
        <fullName evidence="3">Modulator of apoptosis 1-like</fullName>
    </submittedName>
</protein>
<evidence type="ECO:0000259" key="1">
    <source>
        <dbReference type="Pfam" id="PF14893"/>
    </source>
</evidence>
<dbReference type="PANTHER" id="PTHR23095:SF14">
    <property type="entry name" value="MODULATOR OF APOPTOSIS 1"/>
    <property type="match status" value="1"/>
</dbReference>
<feature type="domain" description="Paraneoplastic antigen Ma-like C-terminal" evidence="1">
    <location>
        <begin position="169"/>
        <end position="327"/>
    </location>
</feature>
<gene>
    <name evidence="3" type="ORF">LYPA_23C018062</name>
</gene>
<evidence type="ECO:0000259" key="2">
    <source>
        <dbReference type="Pfam" id="PF20846"/>
    </source>
</evidence>
<reference evidence="3 4" key="1">
    <citation type="submission" date="2019-01" db="EMBL/GenBank/DDBJ databases">
        <authorList>
            <person name="Alioto T."/>
            <person name="Alioto T."/>
        </authorList>
    </citation>
    <scope>NUCLEOTIDE SEQUENCE [LARGE SCALE GENOMIC DNA]</scope>
</reference>
<keyword evidence="4" id="KW-1185">Reference proteome</keyword>
<dbReference type="Proteomes" id="UP000386466">
    <property type="component" value="Unassembled WGS sequence"/>
</dbReference>
<evidence type="ECO:0000313" key="4">
    <source>
        <dbReference type="Proteomes" id="UP000386466"/>
    </source>
</evidence>
<dbReference type="PANTHER" id="PTHR23095">
    <property type="entry name" value="PARANEOPLASTIC ANTIGEN"/>
    <property type="match status" value="1"/>
</dbReference>
<dbReference type="Pfam" id="PF20846">
    <property type="entry name" value="PNMA_N"/>
    <property type="match status" value="1"/>
</dbReference>
<proteinExistence type="predicted"/>
<dbReference type="Pfam" id="PF14893">
    <property type="entry name" value="PNMA"/>
    <property type="match status" value="1"/>
</dbReference>
<dbReference type="AlphaFoldDB" id="A0A485MCC4"/>
<organism evidence="3 4">
    <name type="scientific">Lynx pardinus</name>
    <name type="common">Iberian lynx</name>
    <name type="synonym">Felis pardina</name>
    <dbReference type="NCBI Taxonomy" id="191816"/>
    <lineage>
        <taxon>Eukaryota</taxon>
        <taxon>Metazoa</taxon>
        <taxon>Chordata</taxon>
        <taxon>Craniata</taxon>
        <taxon>Vertebrata</taxon>
        <taxon>Euteleostomi</taxon>
        <taxon>Mammalia</taxon>
        <taxon>Eutheria</taxon>
        <taxon>Laurasiatheria</taxon>
        <taxon>Carnivora</taxon>
        <taxon>Feliformia</taxon>
        <taxon>Felidae</taxon>
        <taxon>Felinae</taxon>
        <taxon>Lynx</taxon>
    </lineage>
</organism>
<feature type="domain" description="Paraneoplastic antigen Ma-like N-terminal" evidence="2">
    <location>
        <begin position="1"/>
        <end position="92"/>
    </location>
</feature>
<sequence length="382" mass="43241">MTLRLLEDWCRGMDVNPRKALLIAGIPPTCTAAEIEEALRAGLAPLGEYSLLGRMFRRVENWNVALVGLTEETSHALVPKEIPGKGGVWRVIFKPPDPDNEFLSRLNEFLEGEGTTLGELTRALGYGNDRSDLDQDRIPEIQAPMLAQALHEALQPALQYLKYKKLRVFSGSDPPEPGEEEFESWLFHTTQMMKTWQVSDAEKRRRLLESLRGPAFDVIRVLKINNPSITVAECLRALEQVFGVIDNPRELQVRYLTTYQKDEEKLSAYVLRLEPLLQKLVERGAIEKDVVNQARLDQIFAGAIHRTLRRKLPVPKDGPAPGFLELLALIKDEEAAEEEEALLQAGLKGQKYQQTKIEGYSTLFKTVKIMKNKEKLSQTRGD</sequence>
<evidence type="ECO:0000313" key="3">
    <source>
        <dbReference type="EMBL" id="VFV18157.1"/>
    </source>
</evidence>
<dbReference type="InterPro" id="IPR048270">
    <property type="entry name" value="PNMA_C"/>
</dbReference>